<evidence type="ECO:0000313" key="3">
    <source>
        <dbReference type="Proteomes" id="UP000290365"/>
    </source>
</evidence>
<dbReference type="Gene3D" id="3.30.365.10">
    <property type="entry name" value="Aldehyde oxidase/xanthine dehydrogenase, molybdopterin binding domain"/>
    <property type="match status" value="4"/>
</dbReference>
<protein>
    <submittedName>
        <fullName evidence="2">Aldehyde oxidase</fullName>
    </submittedName>
</protein>
<dbReference type="InterPro" id="IPR008274">
    <property type="entry name" value="AldOxase/xan_DH_MoCoBD1"/>
</dbReference>
<dbReference type="Pfam" id="PF01315">
    <property type="entry name" value="Ald_Xan_dh_C"/>
    <property type="match status" value="1"/>
</dbReference>
<accession>A0A4P6JQY9</accession>
<dbReference type="GO" id="GO:0016491">
    <property type="term" value="F:oxidoreductase activity"/>
    <property type="evidence" value="ECO:0007669"/>
    <property type="project" value="InterPro"/>
</dbReference>
<dbReference type="GO" id="GO:0005506">
    <property type="term" value="F:iron ion binding"/>
    <property type="evidence" value="ECO:0007669"/>
    <property type="project" value="InterPro"/>
</dbReference>
<dbReference type="InterPro" id="IPR036856">
    <property type="entry name" value="Ald_Oxase/Xan_DH_a/b_sf"/>
</dbReference>
<dbReference type="InterPro" id="IPR016208">
    <property type="entry name" value="Ald_Oxase/xanthine_DH-like"/>
</dbReference>
<dbReference type="EMBL" id="CP035758">
    <property type="protein sequence ID" value="QBD77848.1"/>
    <property type="molecule type" value="Genomic_DNA"/>
</dbReference>
<dbReference type="SUPFAM" id="SSF56003">
    <property type="entry name" value="Molybdenum cofactor-binding domain"/>
    <property type="match status" value="1"/>
</dbReference>
<keyword evidence="3" id="KW-1185">Reference proteome</keyword>
<dbReference type="PANTHER" id="PTHR11908:SF157">
    <property type="entry name" value="XANTHINE DEHYDROGENASE SUBUNIT D-RELATED"/>
    <property type="match status" value="1"/>
</dbReference>
<dbReference type="AlphaFoldDB" id="A0A4P6JQY9"/>
<dbReference type="KEGG" id="kbs:EPA93_18360"/>
<sequence>MNEQATKTRAYHVVGTPRPKVDAYGKVTGRALYADDIMLPRMLYGRLLRSPHPHARIISIDTHRALDLPGVVAIITGEDLPQKFGILPSSQDEYALAIDKVRYVGDPVAAIAALDPETLDEAIKLIHVEYEVLPALMSIEEALAHPDVKINDEARIGNIHKSVSYEFGDMEAGFAEADYIREDWLFYEGNNHAPIEEHACVASWEPNPSDPVGGKLTLWSSTQTPHYVHREVSKVLKLPQSHVRIIAPNIGGGFGGKSDPFSHEICACELSRRTGRPVKISCTREEVFLTHRGRHPVKMWIKTGVKKDGTLTAMHFRSFLDGGAYGSYGVATTYYTGALQTVTYKLPCYKFEGMRIFTNKPPCGPKRGHGTTQPRFAVEVHLDKIAHDLGLDPVEFRQHNLIEPYTRTVNGLRVTSCALDKCLKEVVERSGWKEKRSKQASNLNGQSSPIRRGLGLAASSYICGAGKPIYWNDMPHSAVQIRLDRGGGVTVYCGSTDIGQGSTSVLAYIVAEELGIQPEHIHLETADTTLTPVDLGSYSSRVTFMAGNAAIAAARKLREQLLTVAAERLKVPVEHLEAADNHIYDERDPGVSLPFVKVVQLAEARFGALVSAGSYTPPEGIHGDYKGAGVGPSPAYSYSTCVAQVAVDVETGELVVEKLWLAHDIGQSINPLLVAGQVEGGAYMGYGEAVMEQQVFRKGLHKIPSLLDYKLATTLDTPEIETILVEEPDNEGPFGGKEAGQGPLNPVIPAIANAVFAAVGVRIDATPITPDKILQALKDASSTRAVRPQVPPIKAPSPWPTRLITWTPPEEMLQIETNGTNGTVVRVPEKGGVA</sequence>
<feature type="domain" description="Aldehyde oxidase/xanthine dehydrogenase a/b hammerhead" evidence="1">
    <location>
        <begin position="28"/>
        <end position="134"/>
    </location>
</feature>
<name>A0A4P6JQY9_KTERU</name>
<dbReference type="Proteomes" id="UP000290365">
    <property type="component" value="Chromosome"/>
</dbReference>
<dbReference type="InterPro" id="IPR000674">
    <property type="entry name" value="Ald_Oxase/Xan_DH_a/b"/>
</dbReference>
<gene>
    <name evidence="2" type="ORF">EPA93_18360</name>
</gene>
<dbReference type="OrthoDB" id="9759099at2"/>
<evidence type="ECO:0000313" key="2">
    <source>
        <dbReference type="EMBL" id="QBD77848.1"/>
    </source>
</evidence>
<evidence type="ECO:0000259" key="1">
    <source>
        <dbReference type="SMART" id="SM01008"/>
    </source>
</evidence>
<dbReference type="Gene3D" id="3.90.1170.50">
    <property type="entry name" value="Aldehyde oxidase/xanthine dehydrogenase, a/b hammerhead"/>
    <property type="match status" value="1"/>
</dbReference>
<dbReference type="RefSeq" id="WP_129888901.1">
    <property type="nucleotide sequence ID" value="NZ_CP035758.1"/>
</dbReference>
<dbReference type="InterPro" id="IPR046867">
    <property type="entry name" value="AldOxase/xan_DH_MoCoBD2"/>
</dbReference>
<dbReference type="Pfam" id="PF02738">
    <property type="entry name" value="MoCoBD_1"/>
    <property type="match status" value="1"/>
</dbReference>
<organism evidence="2 3">
    <name type="scientific">Ktedonosporobacter rubrisoli</name>
    <dbReference type="NCBI Taxonomy" id="2509675"/>
    <lineage>
        <taxon>Bacteria</taxon>
        <taxon>Bacillati</taxon>
        <taxon>Chloroflexota</taxon>
        <taxon>Ktedonobacteria</taxon>
        <taxon>Ktedonobacterales</taxon>
        <taxon>Ktedonosporobacteraceae</taxon>
        <taxon>Ktedonosporobacter</taxon>
    </lineage>
</organism>
<dbReference type="PANTHER" id="PTHR11908">
    <property type="entry name" value="XANTHINE DEHYDROGENASE"/>
    <property type="match status" value="1"/>
</dbReference>
<reference evidence="2 3" key="1">
    <citation type="submission" date="2019-01" db="EMBL/GenBank/DDBJ databases">
        <title>Ktedonosporobacter rubrisoli SCAWS-G2.</title>
        <authorList>
            <person name="Huang Y."/>
            <person name="Yan B."/>
        </authorList>
    </citation>
    <scope>NUCLEOTIDE SEQUENCE [LARGE SCALE GENOMIC DNA]</scope>
    <source>
        <strain evidence="2 3">SCAWS-G2</strain>
    </source>
</reference>
<proteinExistence type="predicted"/>
<dbReference type="SUPFAM" id="SSF54665">
    <property type="entry name" value="CO dehydrogenase molybdoprotein N-domain-like"/>
    <property type="match status" value="1"/>
</dbReference>
<dbReference type="Pfam" id="PF20256">
    <property type="entry name" value="MoCoBD_2"/>
    <property type="match status" value="1"/>
</dbReference>
<dbReference type="InterPro" id="IPR037165">
    <property type="entry name" value="AldOxase/xan_DH_Mopterin-bd_sf"/>
</dbReference>
<dbReference type="SMART" id="SM01008">
    <property type="entry name" value="Ald_Xan_dh_C"/>
    <property type="match status" value="1"/>
</dbReference>